<proteinExistence type="predicted"/>
<evidence type="ECO:0000313" key="2">
    <source>
        <dbReference type="EMBL" id="RGB77878.1"/>
    </source>
</evidence>
<dbReference type="RefSeq" id="WP_117519882.1">
    <property type="nucleotide sequence ID" value="NZ_JAGGLS010000001.1"/>
</dbReference>
<dbReference type="InterPro" id="IPR012454">
    <property type="entry name" value="DUF1659"/>
</dbReference>
<protein>
    <recommendedName>
        <fullName evidence="1">DUF1659 domain-containing protein</fullName>
    </recommendedName>
</protein>
<evidence type="ECO:0000313" key="3">
    <source>
        <dbReference type="Proteomes" id="UP000261011"/>
    </source>
</evidence>
<accession>A0A3E2TKH5</accession>
<dbReference type="Pfam" id="PF07872">
    <property type="entry name" value="DUF1659"/>
    <property type="match status" value="1"/>
</dbReference>
<keyword evidence="3" id="KW-1185">Reference proteome</keyword>
<gene>
    <name evidence="2" type="ORF">DXA39_00025</name>
</gene>
<comment type="caution">
    <text evidence="2">The sequence shown here is derived from an EMBL/GenBank/DDBJ whole genome shotgun (WGS) entry which is preliminary data.</text>
</comment>
<dbReference type="Proteomes" id="UP000261011">
    <property type="component" value="Unassembled WGS sequence"/>
</dbReference>
<dbReference type="AlphaFoldDB" id="A0A3E2TKH5"/>
<feature type="domain" description="DUF1659" evidence="1">
    <location>
        <begin position="2"/>
        <end position="61"/>
    </location>
</feature>
<name>A0A3E2TKH5_9FIRM</name>
<sequence>MKLQIKFKVESEEGSLKKVSKTFSQIDENAGAENFKNFALAYTALVDATEVEVYLIDVKEI</sequence>
<dbReference type="EMBL" id="QVEU01000001">
    <property type="protein sequence ID" value="RGB77878.1"/>
    <property type="molecule type" value="Genomic_DNA"/>
</dbReference>
<evidence type="ECO:0000259" key="1">
    <source>
        <dbReference type="Pfam" id="PF07872"/>
    </source>
</evidence>
<organism evidence="2 3">
    <name type="scientific">Anaerococcus nagyae</name>
    <dbReference type="NCBI Taxonomy" id="1755241"/>
    <lineage>
        <taxon>Bacteria</taxon>
        <taxon>Bacillati</taxon>
        <taxon>Bacillota</taxon>
        <taxon>Tissierellia</taxon>
        <taxon>Tissierellales</taxon>
        <taxon>Peptoniphilaceae</taxon>
        <taxon>Anaerococcus</taxon>
    </lineage>
</organism>
<reference evidence="2 3" key="1">
    <citation type="submission" date="2018-08" db="EMBL/GenBank/DDBJ databases">
        <title>A genome reference for cultivated species of the human gut microbiota.</title>
        <authorList>
            <person name="Zou Y."/>
            <person name="Xue W."/>
            <person name="Luo G."/>
        </authorList>
    </citation>
    <scope>NUCLEOTIDE SEQUENCE [LARGE SCALE GENOMIC DNA]</scope>
    <source>
        <strain evidence="2 3">OF01-3</strain>
    </source>
</reference>